<feature type="coiled-coil region" evidence="6">
    <location>
        <begin position="297"/>
        <end position="390"/>
    </location>
</feature>
<evidence type="ECO:0000256" key="1">
    <source>
        <dbReference type="ARBA" id="ARBA00004651"/>
    </source>
</evidence>
<evidence type="ECO:0000256" key="7">
    <source>
        <dbReference type="SAM" id="Phobius"/>
    </source>
</evidence>
<keyword evidence="10" id="KW-1185">Reference proteome</keyword>
<keyword evidence="2" id="KW-1003">Cell membrane</keyword>
<name>A0ABS1CGU2_9GAMM</name>
<proteinExistence type="predicted"/>
<comment type="caution">
    <text evidence="9">The sequence shown here is derived from an EMBL/GenBank/DDBJ whole genome shotgun (WGS) entry which is preliminary data.</text>
</comment>
<dbReference type="PANTHER" id="PTHR32309:SF13">
    <property type="entry name" value="FERRIC ENTEROBACTIN TRANSPORT PROTEIN FEPE"/>
    <property type="match status" value="1"/>
</dbReference>
<dbReference type="Proteomes" id="UP000748752">
    <property type="component" value="Unassembled WGS sequence"/>
</dbReference>
<feature type="transmembrane region" description="Helical" evidence="7">
    <location>
        <begin position="497"/>
        <end position="519"/>
    </location>
</feature>
<evidence type="ECO:0000259" key="8">
    <source>
        <dbReference type="Pfam" id="PF02706"/>
    </source>
</evidence>
<evidence type="ECO:0000256" key="3">
    <source>
        <dbReference type="ARBA" id="ARBA00022692"/>
    </source>
</evidence>
<keyword evidence="4 7" id="KW-1133">Transmembrane helix</keyword>
<evidence type="ECO:0000256" key="2">
    <source>
        <dbReference type="ARBA" id="ARBA00022475"/>
    </source>
</evidence>
<evidence type="ECO:0000313" key="9">
    <source>
        <dbReference type="EMBL" id="MBK1631094.1"/>
    </source>
</evidence>
<dbReference type="InterPro" id="IPR050445">
    <property type="entry name" value="Bact_polysacc_biosynth/exp"/>
</dbReference>
<gene>
    <name evidence="9" type="ORF">CKO31_10140</name>
</gene>
<sequence length="529" mass="60213">MQEVIRLALFYLSGVWRYRWLVLIVAAVASPIGWAYVASLPDTYRSAARVYVDTDSVLTPLLRGLAINTNESQRVRMMTSVLFGRENMEKLARMTDMDLRANTPEEMDALVGSLKRRVKLGASGSNVYHISFQDQSPELAKRVVQSMLTIFVESNLGASRQDQDSAERFLQREIKDYERRLIDAERKLKDFKMRNLDLLSEKGSYYDRLKQAKRGLIEAQDQLALAESRREEIAQQLEYMESEGASLPYFQTWLDESSKEVTNPLDTKIAQMEDQIDELLIRYTERHPEVIAMRRALARLIRERDEQRESYVAEQENSEVAVVRSLSESPVYQEMQLRLASAETELAAQETRVASLRDKIEKFQAAVDEVLQIEAEEKQLNRDYGILQENHQTLLSRLEQARMTREVDTSVDTVKFRTLDPPQVPKKPSGPDRIGLASQVFGGSLVAGLGLAFLLAQLRPVFFDRRQLSEVTGVPVLGSINLLTVPRQRLRKRLSDIAFAVGLLVLIASYAGVLTVFFLDVDIASKLPF</sequence>
<accession>A0ABS1CGU2</accession>
<evidence type="ECO:0000313" key="10">
    <source>
        <dbReference type="Proteomes" id="UP000748752"/>
    </source>
</evidence>
<reference evidence="9 10" key="1">
    <citation type="journal article" date="2020" name="Microorganisms">
        <title>Osmotic Adaptation and Compatible Solute Biosynthesis of Phototrophic Bacteria as Revealed from Genome Analyses.</title>
        <authorList>
            <person name="Imhoff J.F."/>
            <person name="Rahn T."/>
            <person name="Kunzel S."/>
            <person name="Keller A."/>
            <person name="Neulinger S.C."/>
        </authorList>
    </citation>
    <scope>NUCLEOTIDE SEQUENCE [LARGE SCALE GENOMIC DNA]</scope>
    <source>
        <strain evidence="9 10">DSM 6210</strain>
    </source>
</reference>
<comment type="subcellular location">
    <subcellularLocation>
        <location evidence="1">Cell membrane</location>
        <topology evidence="1">Multi-pass membrane protein</topology>
    </subcellularLocation>
</comment>
<dbReference type="InterPro" id="IPR014345">
    <property type="entry name" value="XrtA_polysacc_chain"/>
</dbReference>
<dbReference type="EMBL" id="NRRV01000021">
    <property type="protein sequence ID" value="MBK1631094.1"/>
    <property type="molecule type" value="Genomic_DNA"/>
</dbReference>
<dbReference type="NCBIfam" id="TIGR03007">
    <property type="entry name" value="pepcterm_ChnLen"/>
    <property type="match status" value="1"/>
</dbReference>
<keyword evidence="6" id="KW-0175">Coiled coil</keyword>
<dbReference type="PANTHER" id="PTHR32309">
    <property type="entry name" value="TYROSINE-PROTEIN KINASE"/>
    <property type="match status" value="1"/>
</dbReference>
<keyword evidence="3 7" id="KW-0812">Transmembrane</keyword>
<feature type="transmembrane region" description="Helical" evidence="7">
    <location>
        <begin position="436"/>
        <end position="456"/>
    </location>
</feature>
<feature type="transmembrane region" description="Helical" evidence="7">
    <location>
        <begin position="20"/>
        <end position="37"/>
    </location>
</feature>
<dbReference type="InterPro" id="IPR003856">
    <property type="entry name" value="LPS_length_determ_N"/>
</dbReference>
<dbReference type="RefSeq" id="WP_200236750.1">
    <property type="nucleotide sequence ID" value="NZ_NRRV01000021.1"/>
</dbReference>
<feature type="domain" description="Polysaccharide chain length determinant N-terminal" evidence="8">
    <location>
        <begin position="12"/>
        <end position="57"/>
    </location>
</feature>
<dbReference type="Pfam" id="PF02706">
    <property type="entry name" value="Wzz"/>
    <property type="match status" value="1"/>
</dbReference>
<evidence type="ECO:0000256" key="6">
    <source>
        <dbReference type="SAM" id="Coils"/>
    </source>
</evidence>
<evidence type="ECO:0000256" key="5">
    <source>
        <dbReference type="ARBA" id="ARBA00023136"/>
    </source>
</evidence>
<organism evidence="9 10">
    <name type="scientific">Thiohalocapsa halophila</name>
    <dbReference type="NCBI Taxonomy" id="69359"/>
    <lineage>
        <taxon>Bacteria</taxon>
        <taxon>Pseudomonadati</taxon>
        <taxon>Pseudomonadota</taxon>
        <taxon>Gammaproteobacteria</taxon>
        <taxon>Chromatiales</taxon>
        <taxon>Chromatiaceae</taxon>
        <taxon>Thiohalocapsa</taxon>
    </lineage>
</organism>
<evidence type="ECO:0000256" key="4">
    <source>
        <dbReference type="ARBA" id="ARBA00022989"/>
    </source>
</evidence>
<feature type="coiled-coil region" evidence="6">
    <location>
        <begin position="160"/>
        <end position="243"/>
    </location>
</feature>
<keyword evidence="5 7" id="KW-0472">Membrane</keyword>
<protein>
    <recommendedName>
        <fullName evidence="8">Polysaccharide chain length determinant N-terminal domain-containing protein</fullName>
    </recommendedName>
</protein>